<dbReference type="Proteomes" id="UP001063698">
    <property type="component" value="Chromosome"/>
</dbReference>
<reference evidence="1" key="1">
    <citation type="submission" date="2013-11" db="EMBL/GenBank/DDBJ databases">
        <title>Comparative genomics of Ignicoccus.</title>
        <authorList>
            <person name="Podar M."/>
        </authorList>
    </citation>
    <scope>NUCLEOTIDE SEQUENCE</scope>
    <source>
        <strain evidence="1">DSM 13166</strain>
    </source>
</reference>
<proteinExistence type="predicted"/>
<dbReference type="AlphaFoldDB" id="A0A977KBT0"/>
<organism evidence="1 2">
    <name type="scientific">Ignicoccus pacificus DSM 13166</name>
    <dbReference type="NCBI Taxonomy" id="940294"/>
    <lineage>
        <taxon>Archaea</taxon>
        <taxon>Thermoproteota</taxon>
        <taxon>Thermoprotei</taxon>
        <taxon>Desulfurococcales</taxon>
        <taxon>Desulfurococcaceae</taxon>
        <taxon>Ignicoccus</taxon>
    </lineage>
</organism>
<name>A0A977KBT0_9CREN</name>
<accession>A0A977KBT0</accession>
<keyword evidence="2" id="KW-1185">Reference proteome</keyword>
<protein>
    <submittedName>
        <fullName evidence="1">Uncharacterized protein</fullName>
    </submittedName>
</protein>
<dbReference type="KEGG" id="ipc:IPA_07800"/>
<evidence type="ECO:0000313" key="1">
    <source>
        <dbReference type="EMBL" id="UXD22737.1"/>
    </source>
</evidence>
<gene>
    <name evidence="1" type="ORF">IPA_07800</name>
</gene>
<dbReference type="EMBL" id="CP006868">
    <property type="protein sequence ID" value="UXD22737.1"/>
    <property type="molecule type" value="Genomic_DNA"/>
</dbReference>
<sequence>MRSSILEYSMRALIFKLKAIQPIKASIIPDQKAKAENVEARGDKAINISPVIKNVSSSLTSLSTSLRKALHLHFLCRKSLILLNSFLDPKISGIGMMARVVVADGKKRILGPENLKKYMEMLVRASGLEAVRILEKLGCRILSVDIRENGLDVKLECGPSTKAVLVNCEDSICYMMEADLLFAASKGAEIR</sequence>
<evidence type="ECO:0000313" key="2">
    <source>
        <dbReference type="Proteomes" id="UP001063698"/>
    </source>
</evidence>